<evidence type="ECO:0000313" key="6">
    <source>
        <dbReference type="Proteomes" id="UP000016064"/>
    </source>
</evidence>
<dbReference type="PANTHER" id="PTHR11715:SF3">
    <property type="entry name" value="GLYCINE CLEAVAGE SYSTEM H PROTEIN-RELATED"/>
    <property type="match status" value="1"/>
</dbReference>
<dbReference type="CDD" id="cd06848">
    <property type="entry name" value="GCS_H"/>
    <property type="match status" value="1"/>
</dbReference>
<feature type="domain" description="Lipoyl-binding" evidence="4">
    <location>
        <begin position="17"/>
        <end position="99"/>
    </location>
</feature>
<evidence type="ECO:0000256" key="2">
    <source>
        <dbReference type="ARBA" id="ARBA00018830"/>
    </source>
</evidence>
<dbReference type="PANTHER" id="PTHR11715">
    <property type="entry name" value="GLYCINE CLEAVAGE SYSTEM H PROTEIN"/>
    <property type="match status" value="1"/>
</dbReference>
<name>A0ABP2XFI3_9CHLA</name>
<dbReference type="InterPro" id="IPR033753">
    <property type="entry name" value="GCV_H/Fam206"/>
</dbReference>
<evidence type="ECO:0000313" key="5">
    <source>
        <dbReference type="EMBL" id="EQM63213.1"/>
    </source>
</evidence>
<dbReference type="InterPro" id="IPR000089">
    <property type="entry name" value="Biotin_lipoyl"/>
</dbReference>
<keyword evidence="6" id="KW-1185">Reference proteome</keyword>
<evidence type="ECO:0000256" key="1">
    <source>
        <dbReference type="ARBA" id="ARBA00009249"/>
    </source>
</evidence>
<accession>A0ABP2XFI3</accession>
<evidence type="ECO:0000256" key="3">
    <source>
        <dbReference type="ARBA" id="ARBA00022823"/>
    </source>
</evidence>
<dbReference type="EMBL" id="APJW01000001">
    <property type="protein sequence ID" value="EQM63213.1"/>
    <property type="molecule type" value="Genomic_DNA"/>
</dbReference>
<gene>
    <name evidence="5" type="ORF">H359_0443</name>
</gene>
<dbReference type="PROSITE" id="PS50968">
    <property type="entry name" value="BIOTINYL_LIPOYL"/>
    <property type="match status" value="1"/>
</dbReference>
<dbReference type="Pfam" id="PF01597">
    <property type="entry name" value="GCV_H"/>
    <property type="match status" value="1"/>
</dbReference>
<dbReference type="RefSeq" id="WP_020370307.1">
    <property type="nucleotide sequence ID" value="NZ_APJW01000001.1"/>
</dbReference>
<proteinExistence type="inferred from homology"/>
<dbReference type="Gene3D" id="2.40.50.100">
    <property type="match status" value="1"/>
</dbReference>
<reference evidence="5 6" key="1">
    <citation type="submission" date="2013-07" db="EMBL/GenBank/DDBJ databases">
        <title>Isolation of a new Chlamydia species from the feral Sacred Ibis (Threskiornis aethiopicus): Chlamydia ibidis.</title>
        <authorList>
            <person name="Vorimore F."/>
            <person name="Hsia R.-C."/>
            <person name="Huot-Creasy H."/>
            <person name="Bastian S."/>
            <person name="Deruyter L."/>
            <person name="Passet A."/>
            <person name="Sachse K."/>
            <person name="Bavoil P."/>
            <person name="Myers G."/>
            <person name="Laroucau K."/>
        </authorList>
    </citation>
    <scope>NUCLEOTIDE SEQUENCE [LARGE SCALE GENOMIC DNA]</scope>
    <source>
        <strain evidence="5 6">10-1398/6</strain>
    </source>
</reference>
<comment type="caution">
    <text evidence="5">The sequence shown here is derived from an EMBL/GenBank/DDBJ whole genome shotgun (WGS) entry which is preliminary data.</text>
</comment>
<dbReference type="NCBIfam" id="TIGR03077">
    <property type="entry name" value="not_gcvH"/>
    <property type="match status" value="1"/>
</dbReference>
<sequence>MWYSDCHVWIAPIHERVVRLGLTQKMLSNLGNIMHVDLPSVGSKCEEGEPFVILESSKSAIEVLCPVSGEVIEINEELMDNTKLLNNSPEDAGWFVVIELTKDLNTSQFSESC</sequence>
<dbReference type="InterPro" id="IPR002930">
    <property type="entry name" value="GCV_H"/>
</dbReference>
<dbReference type="Proteomes" id="UP000016064">
    <property type="component" value="Unassembled WGS sequence"/>
</dbReference>
<keyword evidence="3" id="KW-0450">Lipoyl</keyword>
<evidence type="ECO:0000259" key="4">
    <source>
        <dbReference type="PROSITE" id="PS50968"/>
    </source>
</evidence>
<dbReference type="InterPro" id="IPR017514">
    <property type="entry name" value="GcvH_Chlamydia"/>
</dbReference>
<comment type="similarity">
    <text evidence="1">Belongs to the GcvH family.</text>
</comment>
<dbReference type="InterPro" id="IPR011053">
    <property type="entry name" value="Single_hybrid_motif"/>
</dbReference>
<protein>
    <recommendedName>
        <fullName evidence="2">Glycine cleavage system H-like protein</fullName>
    </recommendedName>
</protein>
<organism evidence="5 6">
    <name type="scientific">Chlamydia ibidis 10-1398/6</name>
    <dbReference type="NCBI Taxonomy" id="1046581"/>
    <lineage>
        <taxon>Bacteria</taxon>
        <taxon>Pseudomonadati</taxon>
        <taxon>Chlamydiota</taxon>
        <taxon>Chlamydiia</taxon>
        <taxon>Chlamydiales</taxon>
        <taxon>Chlamydiaceae</taxon>
        <taxon>Chlamydia/Chlamydophila group</taxon>
        <taxon>Chlamydia</taxon>
    </lineage>
</organism>
<dbReference type="SUPFAM" id="SSF51230">
    <property type="entry name" value="Single hybrid motif"/>
    <property type="match status" value="1"/>
</dbReference>